<feature type="region of interest" description="Disordered" evidence="1">
    <location>
        <begin position="43"/>
        <end position="81"/>
    </location>
</feature>
<dbReference type="AlphaFoldDB" id="A0A1J5PL13"/>
<comment type="caution">
    <text evidence="2">The sequence shown here is derived from an EMBL/GenBank/DDBJ whole genome shotgun (WGS) entry which is preliminary data.</text>
</comment>
<evidence type="ECO:0000313" key="2">
    <source>
        <dbReference type="EMBL" id="OIQ68479.1"/>
    </source>
</evidence>
<protein>
    <submittedName>
        <fullName evidence="2">Uncharacterized protein</fullName>
    </submittedName>
</protein>
<sequence length="218" mass="24221">MATDVLAQGDDTASRHPERRGVYRTGLDVDGLQWRNALHRRHHLSRREAPALRDDGRGAHGFGNRVDPAYTATGGTRDAPPPFIEPIRIRLREPHSQLDAVVEIDDIERTDIVRGLHDPLSEAEPDREIRQILRRAHHHGISAAIIGDRDRGLFRNGTRARAYAAVAPDLTINRAHRVAHSSTPRLPRQARCAGSGGLVRRRPSAIPTGRWRAISAPP</sequence>
<feature type="compositionally biased region" description="Basic and acidic residues" evidence="1">
    <location>
        <begin position="46"/>
        <end position="58"/>
    </location>
</feature>
<dbReference type="EMBL" id="MLJW01005285">
    <property type="protein sequence ID" value="OIQ68479.1"/>
    <property type="molecule type" value="Genomic_DNA"/>
</dbReference>
<proteinExistence type="predicted"/>
<gene>
    <name evidence="2" type="ORF">GALL_499290</name>
</gene>
<feature type="region of interest" description="Disordered" evidence="1">
    <location>
        <begin position="180"/>
        <end position="204"/>
    </location>
</feature>
<evidence type="ECO:0000256" key="1">
    <source>
        <dbReference type="SAM" id="MobiDB-lite"/>
    </source>
</evidence>
<reference evidence="2" key="1">
    <citation type="submission" date="2016-10" db="EMBL/GenBank/DDBJ databases">
        <title>Sequence of Gallionella enrichment culture.</title>
        <authorList>
            <person name="Poehlein A."/>
            <person name="Muehling M."/>
            <person name="Daniel R."/>
        </authorList>
    </citation>
    <scope>NUCLEOTIDE SEQUENCE</scope>
</reference>
<feature type="compositionally biased region" description="Basic and acidic residues" evidence="1">
    <location>
        <begin position="12"/>
        <end position="21"/>
    </location>
</feature>
<name>A0A1J5PL13_9ZZZZ</name>
<accession>A0A1J5PL13</accession>
<feature type="region of interest" description="Disordered" evidence="1">
    <location>
        <begin position="1"/>
        <end position="24"/>
    </location>
</feature>
<organism evidence="2">
    <name type="scientific">mine drainage metagenome</name>
    <dbReference type="NCBI Taxonomy" id="410659"/>
    <lineage>
        <taxon>unclassified sequences</taxon>
        <taxon>metagenomes</taxon>
        <taxon>ecological metagenomes</taxon>
    </lineage>
</organism>